<evidence type="ECO:0000256" key="7">
    <source>
        <dbReference type="RuleBase" id="RU363032"/>
    </source>
</evidence>
<evidence type="ECO:0000256" key="4">
    <source>
        <dbReference type="ARBA" id="ARBA00022692"/>
    </source>
</evidence>
<evidence type="ECO:0000256" key="5">
    <source>
        <dbReference type="ARBA" id="ARBA00022989"/>
    </source>
</evidence>
<feature type="transmembrane region" description="Helical" evidence="7">
    <location>
        <begin position="73"/>
        <end position="97"/>
    </location>
</feature>
<comment type="subcellular location">
    <subcellularLocation>
        <location evidence="1 7">Cell membrane</location>
        <topology evidence="1 7">Multi-pass membrane protein</topology>
    </subcellularLocation>
</comment>
<reference evidence="9 10" key="1">
    <citation type="submission" date="2018-08" db="EMBL/GenBank/DDBJ databases">
        <title>A genome reference for cultivated species of the human gut microbiota.</title>
        <authorList>
            <person name="Zou Y."/>
            <person name="Xue W."/>
            <person name="Luo G."/>
        </authorList>
    </citation>
    <scope>NUCLEOTIDE SEQUENCE [LARGE SCALE GENOMIC DNA]</scope>
    <source>
        <strain evidence="9 10">AF04-15</strain>
    </source>
</reference>
<keyword evidence="4 7" id="KW-0812">Transmembrane</keyword>
<evidence type="ECO:0000256" key="1">
    <source>
        <dbReference type="ARBA" id="ARBA00004651"/>
    </source>
</evidence>
<dbReference type="Pfam" id="PF00528">
    <property type="entry name" value="BPD_transp_1"/>
    <property type="match status" value="1"/>
</dbReference>
<feature type="transmembrane region" description="Helical" evidence="7">
    <location>
        <begin position="179"/>
        <end position="201"/>
    </location>
</feature>
<comment type="caution">
    <text evidence="9">The sequence shown here is derived from an EMBL/GenBank/DDBJ whole genome shotgun (WGS) entry which is preliminary data.</text>
</comment>
<organism evidence="9 10">
    <name type="scientific">Enterocloster asparagiformis</name>
    <dbReference type="NCBI Taxonomy" id="333367"/>
    <lineage>
        <taxon>Bacteria</taxon>
        <taxon>Bacillati</taxon>
        <taxon>Bacillota</taxon>
        <taxon>Clostridia</taxon>
        <taxon>Lachnospirales</taxon>
        <taxon>Lachnospiraceae</taxon>
        <taxon>Enterocloster</taxon>
    </lineage>
</organism>
<dbReference type="Proteomes" id="UP000283880">
    <property type="component" value="Unassembled WGS sequence"/>
</dbReference>
<dbReference type="PANTHER" id="PTHR43744">
    <property type="entry name" value="ABC TRANSPORTER PERMEASE PROTEIN MG189-RELATED-RELATED"/>
    <property type="match status" value="1"/>
</dbReference>
<feature type="transmembrane region" description="Helical" evidence="7">
    <location>
        <begin position="238"/>
        <end position="259"/>
    </location>
</feature>
<feature type="transmembrane region" description="Helical" evidence="7">
    <location>
        <begin position="104"/>
        <end position="125"/>
    </location>
</feature>
<dbReference type="GO" id="GO:0005886">
    <property type="term" value="C:plasma membrane"/>
    <property type="evidence" value="ECO:0007669"/>
    <property type="project" value="UniProtKB-SubCell"/>
</dbReference>
<dbReference type="AlphaFoldDB" id="A0A413FI06"/>
<protein>
    <submittedName>
        <fullName evidence="9">Carbohydrate ABC transporter permease</fullName>
    </submittedName>
</protein>
<name>A0A413FI06_9FIRM</name>
<keyword evidence="2 7" id="KW-0813">Transport</keyword>
<keyword evidence="5 7" id="KW-1133">Transmembrane helix</keyword>
<gene>
    <name evidence="9" type="ORF">DWV29_06620</name>
</gene>
<dbReference type="EMBL" id="QSBM01000004">
    <property type="protein sequence ID" value="RGX30846.1"/>
    <property type="molecule type" value="Genomic_DNA"/>
</dbReference>
<accession>A0A413FI06</accession>
<proteinExistence type="inferred from homology"/>
<dbReference type="SUPFAM" id="SSF161098">
    <property type="entry name" value="MetI-like"/>
    <property type="match status" value="1"/>
</dbReference>
<evidence type="ECO:0000259" key="8">
    <source>
        <dbReference type="PROSITE" id="PS50928"/>
    </source>
</evidence>
<sequence>MKTERRTEMIWHAVLILIVFLSLYPIFFALSTSFKTLNEAFNSSSLIPKEFTTAAYANVLQKIPFVKITANTFIIASIVTAFKLITGVLAAYSFVFFEYKGKNFMYFILVSTIFIPFTVTMIPNFITISKIGLRDNILGVALPQLADATGIFLLRQHMRGIPKSLVEVAKLEKASHTNILRTIVVPMVKPAILSIGIIFFINSWNEYVWPSLILKSTENYTLSLALQMFVSAEGGTDIPVAMAISVLTMLLPLGIYSVCQKYIINTFAQSGIKG</sequence>
<dbReference type="Gene3D" id="1.10.3720.10">
    <property type="entry name" value="MetI-like"/>
    <property type="match status" value="1"/>
</dbReference>
<dbReference type="PROSITE" id="PS50928">
    <property type="entry name" value="ABC_TM1"/>
    <property type="match status" value="1"/>
</dbReference>
<feature type="transmembrane region" description="Helical" evidence="7">
    <location>
        <begin position="9"/>
        <end position="30"/>
    </location>
</feature>
<dbReference type="InterPro" id="IPR000515">
    <property type="entry name" value="MetI-like"/>
</dbReference>
<keyword evidence="3" id="KW-1003">Cell membrane</keyword>
<dbReference type="CDD" id="cd06261">
    <property type="entry name" value="TM_PBP2"/>
    <property type="match status" value="1"/>
</dbReference>
<feature type="transmembrane region" description="Helical" evidence="7">
    <location>
        <begin position="137"/>
        <end position="154"/>
    </location>
</feature>
<evidence type="ECO:0000256" key="6">
    <source>
        <dbReference type="ARBA" id="ARBA00023136"/>
    </source>
</evidence>
<evidence type="ECO:0000256" key="3">
    <source>
        <dbReference type="ARBA" id="ARBA00022475"/>
    </source>
</evidence>
<comment type="similarity">
    <text evidence="7">Belongs to the binding-protein-dependent transport system permease family.</text>
</comment>
<keyword evidence="6 7" id="KW-0472">Membrane</keyword>
<dbReference type="OrthoDB" id="9787837at2"/>
<dbReference type="GO" id="GO:0055085">
    <property type="term" value="P:transmembrane transport"/>
    <property type="evidence" value="ECO:0007669"/>
    <property type="project" value="InterPro"/>
</dbReference>
<evidence type="ECO:0000256" key="2">
    <source>
        <dbReference type="ARBA" id="ARBA00022448"/>
    </source>
</evidence>
<dbReference type="InterPro" id="IPR035906">
    <property type="entry name" value="MetI-like_sf"/>
</dbReference>
<dbReference type="PANTHER" id="PTHR43744:SF8">
    <property type="entry name" value="SN-GLYCEROL-3-PHOSPHATE TRANSPORT SYSTEM PERMEASE PROTEIN UGPE"/>
    <property type="match status" value="1"/>
</dbReference>
<feature type="domain" description="ABC transmembrane type-1" evidence="8">
    <location>
        <begin position="69"/>
        <end position="259"/>
    </location>
</feature>
<evidence type="ECO:0000313" key="10">
    <source>
        <dbReference type="Proteomes" id="UP000283880"/>
    </source>
</evidence>
<evidence type="ECO:0000313" key="9">
    <source>
        <dbReference type="EMBL" id="RGX30846.1"/>
    </source>
</evidence>
<dbReference type="RefSeq" id="WP_007708599.1">
    <property type="nucleotide sequence ID" value="NZ_BAABXR010000001.1"/>
</dbReference>